<feature type="transmembrane region" description="Helical" evidence="2">
    <location>
        <begin position="182"/>
        <end position="215"/>
    </location>
</feature>
<dbReference type="RefSeq" id="WP_345481812.1">
    <property type="nucleotide sequence ID" value="NZ_BAABLP010000006.1"/>
</dbReference>
<protein>
    <submittedName>
        <fullName evidence="4">Membrane protein</fullName>
    </submittedName>
</protein>
<dbReference type="Proteomes" id="UP001500121">
    <property type="component" value="Unassembled WGS sequence"/>
</dbReference>
<keyword evidence="2" id="KW-0812">Transmembrane</keyword>
<gene>
    <name evidence="4" type="ORF">GCM10025783_27040</name>
</gene>
<proteinExistence type="predicted"/>
<dbReference type="Pfam" id="PF25231">
    <property type="entry name" value="DUF7847"/>
    <property type="match status" value="1"/>
</dbReference>
<evidence type="ECO:0000256" key="2">
    <source>
        <dbReference type="SAM" id="Phobius"/>
    </source>
</evidence>
<keyword evidence="5" id="KW-1185">Reference proteome</keyword>
<dbReference type="EMBL" id="BAABLP010000006">
    <property type="protein sequence ID" value="GAA4752768.1"/>
    <property type="molecule type" value="Genomic_DNA"/>
</dbReference>
<dbReference type="InterPro" id="IPR057169">
    <property type="entry name" value="DUF7847"/>
</dbReference>
<accession>A0ABP8ZCN7</accession>
<feature type="transmembrane region" description="Helical" evidence="2">
    <location>
        <begin position="274"/>
        <end position="302"/>
    </location>
</feature>
<feature type="transmembrane region" description="Helical" evidence="2">
    <location>
        <begin position="123"/>
        <end position="149"/>
    </location>
</feature>
<feature type="region of interest" description="Disordered" evidence="1">
    <location>
        <begin position="1"/>
        <end position="35"/>
    </location>
</feature>
<keyword evidence="2" id="KW-0472">Membrane</keyword>
<evidence type="ECO:0000313" key="5">
    <source>
        <dbReference type="Proteomes" id="UP001500121"/>
    </source>
</evidence>
<evidence type="ECO:0000313" key="4">
    <source>
        <dbReference type="EMBL" id="GAA4752768.1"/>
    </source>
</evidence>
<organism evidence="4 5">
    <name type="scientific">Amnibacterium soli</name>
    <dbReference type="NCBI Taxonomy" id="1282736"/>
    <lineage>
        <taxon>Bacteria</taxon>
        <taxon>Bacillati</taxon>
        <taxon>Actinomycetota</taxon>
        <taxon>Actinomycetes</taxon>
        <taxon>Micrococcales</taxon>
        <taxon>Microbacteriaceae</taxon>
        <taxon>Amnibacterium</taxon>
    </lineage>
</organism>
<feature type="transmembrane region" description="Helical" evidence="2">
    <location>
        <begin position="82"/>
        <end position="103"/>
    </location>
</feature>
<feature type="transmembrane region" description="Helical" evidence="2">
    <location>
        <begin position="322"/>
        <end position="355"/>
    </location>
</feature>
<sequence>MADQSDDWTSPGGGPRRDADPPRYGERIPGWTEPAQAPVAPVAPQAYAPPPKPGLIPLHPLSFGQLLGGAFQVIRYNPRATVAPALIISFIQNLLTVGLTYGIGLTTIDRVQRATNDADRATIALGGAFTGGAAALGVIIASVVGTALLQGILTRVVADGALGKRPTAGEALRAAGRRFWPLVGFSLLLGVLQLVLILVLAAAVAGLIVAFSGVANSIGVLYAVLIALPIGLALAVVYGFFAIKLALAPSVIVLERSRVFPAIRRSWGLTRRAFWRTFGLIALVTVMVSLAGQIVALPFSILGSALGGLLFPNSGNDLQASIVPIFVSTIPSLLVTVIVAGIGQIAQVGALVLVYLDRRMRTEGLDLELRRSIEQGGTDPYEPVG</sequence>
<evidence type="ECO:0000259" key="3">
    <source>
        <dbReference type="Pfam" id="PF25231"/>
    </source>
</evidence>
<comment type="caution">
    <text evidence="4">The sequence shown here is derived from an EMBL/GenBank/DDBJ whole genome shotgun (WGS) entry which is preliminary data.</text>
</comment>
<name>A0ABP8ZCN7_9MICO</name>
<keyword evidence="2" id="KW-1133">Transmembrane helix</keyword>
<reference evidence="5" key="1">
    <citation type="journal article" date="2019" name="Int. J. Syst. Evol. Microbiol.">
        <title>The Global Catalogue of Microorganisms (GCM) 10K type strain sequencing project: providing services to taxonomists for standard genome sequencing and annotation.</title>
        <authorList>
            <consortium name="The Broad Institute Genomics Platform"/>
            <consortium name="The Broad Institute Genome Sequencing Center for Infectious Disease"/>
            <person name="Wu L."/>
            <person name="Ma J."/>
        </authorList>
    </citation>
    <scope>NUCLEOTIDE SEQUENCE [LARGE SCALE GENOMIC DNA]</scope>
    <source>
        <strain evidence="5">JCM 19015</strain>
    </source>
</reference>
<feature type="compositionally biased region" description="Basic and acidic residues" evidence="1">
    <location>
        <begin position="15"/>
        <end position="26"/>
    </location>
</feature>
<feature type="transmembrane region" description="Helical" evidence="2">
    <location>
        <begin position="221"/>
        <end position="254"/>
    </location>
</feature>
<evidence type="ECO:0000256" key="1">
    <source>
        <dbReference type="SAM" id="MobiDB-lite"/>
    </source>
</evidence>
<feature type="domain" description="DUF7847" evidence="3">
    <location>
        <begin position="64"/>
        <end position="342"/>
    </location>
</feature>